<dbReference type="PANTHER" id="PTHR20922:SF13">
    <property type="entry name" value="DNL-TYPE ZINC FINGER PROTEIN"/>
    <property type="match status" value="1"/>
</dbReference>
<dbReference type="GO" id="GO:0005739">
    <property type="term" value="C:mitochondrion"/>
    <property type="evidence" value="ECO:0007669"/>
    <property type="project" value="TreeGrafter"/>
</dbReference>
<protein>
    <recommendedName>
        <fullName evidence="6">DNL-type domain-containing protein</fullName>
    </recommendedName>
</protein>
<dbReference type="GO" id="GO:0050821">
    <property type="term" value="P:protein stabilization"/>
    <property type="evidence" value="ECO:0007669"/>
    <property type="project" value="TreeGrafter"/>
</dbReference>
<accession>A0A1L9TKX3</accession>
<evidence type="ECO:0000256" key="1">
    <source>
        <dbReference type="ARBA" id="ARBA00022723"/>
    </source>
</evidence>
<dbReference type="EMBL" id="KV878585">
    <property type="protein sequence ID" value="OJJ60031.1"/>
    <property type="molecule type" value="Genomic_DNA"/>
</dbReference>
<dbReference type="AlphaFoldDB" id="A0A1L9TKX3"/>
<dbReference type="Pfam" id="PF05180">
    <property type="entry name" value="zf-DNL"/>
    <property type="match status" value="1"/>
</dbReference>
<evidence type="ECO:0000256" key="3">
    <source>
        <dbReference type="ARBA" id="ARBA00022833"/>
    </source>
</evidence>
<dbReference type="PROSITE" id="PS51501">
    <property type="entry name" value="ZF_DNL"/>
    <property type="match status" value="1"/>
</dbReference>
<dbReference type="VEuPathDB" id="FungiDB:ASPSYDRAFT_88918"/>
<dbReference type="InterPro" id="IPR024158">
    <property type="entry name" value="Mt_import_TIM15"/>
</dbReference>
<feature type="domain" description="DNL-type" evidence="6">
    <location>
        <begin position="108"/>
        <end position="203"/>
    </location>
</feature>
<dbReference type="GO" id="GO:0008270">
    <property type="term" value="F:zinc ion binding"/>
    <property type="evidence" value="ECO:0007669"/>
    <property type="project" value="UniProtKB-KW"/>
</dbReference>
<keyword evidence="8" id="KW-1185">Reference proteome</keyword>
<evidence type="ECO:0000256" key="5">
    <source>
        <dbReference type="SAM" id="MobiDB-lite"/>
    </source>
</evidence>
<reference evidence="8" key="1">
    <citation type="journal article" date="2017" name="Genome Biol.">
        <title>Comparative genomics reveals high biological diversity and specific adaptations in the industrially and medically important fungal genus Aspergillus.</title>
        <authorList>
            <person name="de Vries R.P."/>
            <person name="Riley R."/>
            <person name="Wiebenga A."/>
            <person name="Aguilar-Osorio G."/>
            <person name="Amillis S."/>
            <person name="Uchima C.A."/>
            <person name="Anderluh G."/>
            <person name="Asadollahi M."/>
            <person name="Askin M."/>
            <person name="Barry K."/>
            <person name="Battaglia E."/>
            <person name="Bayram O."/>
            <person name="Benocci T."/>
            <person name="Braus-Stromeyer S.A."/>
            <person name="Caldana C."/>
            <person name="Canovas D."/>
            <person name="Cerqueira G.C."/>
            <person name="Chen F."/>
            <person name="Chen W."/>
            <person name="Choi C."/>
            <person name="Clum A."/>
            <person name="Dos Santos R.A."/>
            <person name="Damasio A.R."/>
            <person name="Diallinas G."/>
            <person name="Emri T."/>
            <person name="Fekete E."/>
            <person name="Flipphi M."/>
            <person name="Freyberg S."/>
            <person name="Gallo A."/>
            <person name="Gournas C."/>
            <person name="Habgood R."/>
            <person name="Hainaut M."/>
            <person name="Harispe M.L."/>
            <person name="Henrissat B."/>
            <person name="Hilden K.S."/>
            <person name="Hope R."/>
            <person name="Hossain A."/>
            <person name="Karabika E."/>
            <person name="Karaffa L."/>
            <person name="Karanyi Z."/>
            <person name="Krasevec N."/>
            <person name="Kuo A."/>
            <person name="Kusch H."/>
            <person name="LaButti K."/>
            <person name="Lagendijk E.L."/>
            <person name="Lapidus A."/>
            <person name="Levasseur A."/>
            <person name="Lindquist E."/>
            <person name="Lipzen A."/>
            <person name="Logrieco A.F."/>
            <person name="MacCabe A."/>
            <person name="Maekelae M.R."/>
            <person name="Malavazi I."/>
            <person name="Melin P."/>
            <person name="Meyer V."/>
            <person name="Mielnichuk N."/>
            <person name="Miskei M."/>
            <person name="Molnar A.P."/>
            <person name="Mule G."/>
            <person name="Ngan C.Y."/>
            <person name="Orejas M."/>
            <person name="Orosz E."/>
            <person name="Ouedraogo J.P."/>
            <person name="Overkamp K.M."/>
            <person name="Park H.-S."/>
            <person name="Perrone G."/>
            <person name="Piumi F."/>
            <person name="Punt P.J."/>
            <person name="Ram A.F."/>
            <person name="Ramon A."/>
            <person name="Rauscher S."/>
            <person name="Record E."/>
            <person name="Riano-Pachon D.M."/>
            <person name="Robert V."/>
            <person name="Roehrig J."/>
            <person name="Ruller R."/>
            <person name="Salamov A."/>
            <person name="Salih N.S."/>
            <person name="Samson R.A."/>
            <person name="Sandor E."/>
            <person name="Sanguinetti M."/>
            <person name="Schuetze T."/>
            <person name="Sepcic K."/>
            <person name="Shelest E."/>
            <person name="Sherlock G."/>
            <person name="Sophianopoulou V."/>
            <person name="Squina F.M."/>
            <person name="Sun H."/>
            <person name="Susca A."/>
            <person name="Todd R.B."/>
            <person name="Tsang A."/>
            <person name="Unkles S.E."/>
            <person name="van de Wiele N."/>
            <person name="van Rossen-Uffink D."/>
            <person name="Oliveira J.V."/>
            <person name="Vesth T.C."/>
            <person name="Visser J."/>
            <person name="Yu J.-H."/>
            <person name="Zhou M."/>
            <person name="Andersen M.R."/>
            <person name="Archer D.B."/>
            <person name="Baker S.E."/>
            <person name="Benoit I."/>
            <person name="Brakhage A.A."/>
            <person name="Braus G.H."/>
            <person name="Fischer R."/>
            <person name="Frisvad J.C."/>
            <person name="Goldman G.H."/>
            <person name="Houbraken J."/>
            <person name="Oakley B."/>
            <person name="Pocsi I."/>
            <person name="Scazzocchio C."/>
            <person name="Seiboth B."/>
            <person name="vanKuyk P.A."/>
            <person name="Wortman J."/>
            <person name="Dyer P.S."/>
            <person name="Grigoriev I.V."/>
        </authorList>
    </citation>
    <scope>NUCLEOTIDE SEQUENCE [LARGE SCALE GENOMIC DNA]</scope>
    <source>
        <strain evidence="8">CBS 593.65</strain>
    </source>
</reference>
<evidence type="ECO:0000256" key="2">
    <source>
        <dbReference type="ARBA" id="ARBA00022771"/>
    </source>
</evidence>
<dbReference type="STRING" id="1036612.A0A1L9TKX3"/>
<dbReference type="GeneID" id="63768157"/>
<dbReference type="GO" id="GO:0051087">
    <property type="term" value="F:protein-folding chaperone binding"/>
    <property type="evidence" value="ECO:0007669"/>
    <property type="project" value="TreeGrafter"/>
</dbReference>
<dbReference type="InterPro" id="IPR007853">
    <property type="entry name" value="Znf_DNL-typ"/>
</dbReference>
<feature type="compositionally biased region" description="Basic and acidic residues" evidence="5">
    <location>
        <begin position="95"/>
        <end position="110"/>
    </location>
</feature>
<proteinExistence type="predicted"/>
<gene>
    <name evidence="7" type="ORF">ASPSYDRAFT_88918</name>
</gene>
<dbReference type="Proteomes" id="UP000184356">
    <property type="component" value="Unassembled WGS sequence"/>
</dbReference>
<evidence type="ECO:0000313" key="8">
    <source>
        <dbReference type="Proteomes" id="UP000184356"/>
    </source>
</evidence>
<organism evidence="7 8">
    <name type="scientific">Aspergillus sydowii CBS 593.65</name>
    <dbReference type="NCBI Taxonomy" id="1036612"/>
    <lineage>
        <taxon>Eukaryota</taxon>
        <taxon>Fungi</taxon>
        <taxon>Dikarya</taxon>
        <taxon>Ascomycota</taxon>
        <taxon>Pezizomycotina</taxon>
        <taxon>Eurotiomycetes</taxon>
        <taxon>Eurotiomycetidae</taxon>
        <taxon>Eurotiales</taxon>
        <taxon>Aspergillaceae</taxon>
        <taxon>Aspergillus</taxon>
        <taxon>Aspergillus subgen. Nidulantes</taxon>
    </lineage>
</organism>
<evidence type="ECO:0000259" key="6">
    <source>
        <dbReference type="PROSITE" id="PS51501"/>
    </source>
</evidence>
<dbReference type="PANTHER" id="PTHR20922">
    <property type="entry name" value="DNL-TYPE ZINC FINGER PROTEIN"/>
    <property type="match status" value="1"/>
</dbReference>
<evidence type="ECO:0000256" key="4">
    <source>
        <dbReference type="PROSITE-ProRule" id="PRU00834"/>
    </source>
</evidence>
<keyword evidence="2 4" id="KW-0863">Zinc-finger</keyword>
<keyword evidence="1" id="KW-0479">Metal-binding</keyword>
<dbReference type="RefSeq" id="XP_040703837.1">
    <property type="nucleotide sequence ID" value="XM_040852084.1"/>
</dbReference>
<sequence length="210" mass="23741">MHTLPLRGNVSLRISQGLRAAHRAFPQLSVPRGAPRLYSQLSCHHRPSPPRSLANHSRIAIPSINIRYNSSSSDSSDSSTSASAPLTDRQSNPKTDAENAEQNRLRREQEPAYQLTFTCRPCGERSSHRVSKHGYHRGTVLIRCPSCENRHVISDHLGIFFNRKKTLEDLLEERGQSITRGELQGDMEFWDDGTVTRKEYDNDTPQAKIL</sequence>
<dbReference type="GO" id="GO:0030150">
    <property type="term" value="P:protein import into mitochondrial matrix"/>
    <property type="evidence" value="ECO:0007669"/>
    <property type="project" value="TreeGrafter"/>
</dbReference>
<keyword evidence="3" id="KW-0862">Zinc</keyword>
<dbReference type="GO" id="GO:0006457">
    <property type="term" value="P:protein folding"/>
    <property type="evidence" value="ECO:0007669"/>
    <property type="project" value="TreeGrafter"/>
</dbReference>
<feature type="compositionally biased region" description="Low complexity" evidence="5">
    <location>
        <begin position="70"/>
        <end position="84"/>
    </location>
</feature>
<feature type="region of interest" description="Disordered" evidence="5">
    <location>
        <begin position="68"/>
        <end position="110"/>
    </location>
</feature>
<name>A0A1L9TKX3_9EURO</name>
<evidence type="ECO:0000313" key="7">
    <source>
        <dbReference type="EMBL" id="OJJ60031.1"/>
    </source>
</evidence>
<dbReference type="OrthoDB" id="512667at2759"/>